<organism evidence="2 3">
    <name type="scientific">Naegleria fowleri</name>
    <name type="common">Brain eating amoeba</name>
    <dbReference type="NCBI Taxonomy" id="5763"/>
    <lineage>
        <taxon>Eukaryota</taxon>
        <taxon>Discoba</taxon>
        <taxon>Heterolobosea</taxon>
        <taxon>Tetramitia</taxon>
        <taxon>Eutetramitia</taxon>
        <taxon>Vahlkampfiidae</taxon>
        <taxon>Naegleria</taxon>
    </lineage>
</organism>
<reference evidence="2 3" key="1">
    <citation type="journal article" date="2019" name="Sci. Rep.">
        <title>Nanopore sequencing improves the draft genome of the human pathogenic amoeba Naegleria fowleri.</title>
        <authorList>
            <person name="Liechti N."/>
            <person name="Schurch N."/>
            <person name="Bruggmann R."/>
            <person name="Wittwer M."/>
        </authorList>
    </citation>
    <scope>NUCLEOTIDE SEQUENCE [LARGE SCALE GENOMIC DNA]</scope>
    <source>
        <strain evidence="2 3">ATCC 30894</strain>
    </source>
</reference>
<evidence type="ECO:0000313" key="3">
    <source>
        <dbReference type="Proteomes" id="UP000444721"/>
    </source>
</evidence>
<feature type="compositionally biased region" description="Low complexity" evidence="1">
    <location>
        <begin position="446"/>
        <end position="488"/>
    </location>
</feature>
<sequence>MPSSLTLDDHSHAHACGNESSSSYSFGDSSSFHSLPPMYSLLSTFHNSSTFADTTSKQEQQQQQQQPIEHYADLDRALSCITPSTPCFLRLDVHGVLKELNSCDQNNFHVYPEFSSSMATTQETKGLNRNDASLLEVSSNGFSAQKSDCGVMGSSMVAMMMMMDDSIINNNNSSSLRCEDESSSLLHVRPVNNIDNYSNSGAYPTSSSYNNCPLSSSLMTTTITPHHHPILLPTIATTTMSDRSPSFNKQSLPIHQAAAEETELLLEKERSFQLPSSTPTTPNMIHLNNNNNNNDNISHVIPNRNGKKRKNSTTSTTSLSTSSSPNNNNNNNHRQSSVDSPPLSVHKNSGLTKQTKTQNKGITTTNRHKQPTRTGRRLLTETITTTASSIQHSFEFLKESSPHSHSTSASVLVASPPSLKKHASSKSTRSKSPHHAMNEDTDLKNGSLSSPTTTSLSTTTTTTTSSSSSSSSSSSTAATSHSASSTGTPSGGGSLKRNLASWTLYKEQAFVEGNSKEKSKSGNNYKFHNVSFVYVPTDQ</sequence>
<dbReference type="OrthoDB" id="10673051at2759"/>
<proteinExistence type="predicted"/>
<dbReference type="VEuPathDB" id="AmoebaDB:NfTy_022070"/>
<name>A0A6A5C857_NAEFO</name>
<gene>
    <name evidence="2" type="ORF">FDP41_011841</name>
</gene>
<protein>
    <submittedName>
        <fullName evidence="2">Uncharacterized protein</fullName>
    </submittedName>
</protein>
<feature type="compositionally biased region" description="Polar residues" evidence="1">
    <location>
        <begin position="273"/>
        <end position="287"/>
    </location>
</feature>
<feature type="region of interest" description="Disordered" evidence="1">
    <location>
        <begin position="270"/>
        <end position="379"/>
    </location>
</feature>
<dbReference type="RefSeq" id="XP_044566693.1">
    <property type="nucleotide sequence ID" value="XM_044702295.1"/>
</dbReference>
<feature type="compositionally biased region" description="Basic residues" evidence="1">
    <location>
        <begin position="366"/>
        <end position="376"/>
    </location>
</feature>
<keyword evidence="3" id="KW-1185">Reference proteome</keyword>
<dbReference type="AlphaFoldDB" id="A0A6A5C857"/>
<feature type="compositionally biased region" description="Basic residues" evidence="1">
    <location>
        <begin position="419"/>
        <end position="434"/>
    </location>
</feature>
<feature type="compositionally biased region" description="Low complexity" evidence="1">
    <location>
        <begin position="312"/>
        <end position="332"/>
    </location>
</feature>
<dbReference type="Proteomes" id="UP000444721">
    <property type="component" value="Unassembled WGS sequence"/>
</dbReference>
<evidence type="ECO:0000256" key="1">
    <source>
        <dbReference type="SAM" id="MobiDB-lite"/>
    </source>
</evidence>
<feature type="compositionally biased region" description="Polar residues" evidence="1">
    <location>
        <begin position="346"/>
        <end position="365"/>
    </location>
</feature>
<dbReference type="EMBL" id="VFQX01000012">
    <property type="protein sequence ID" value="KAF0981980.1"/>
    <property type="molecule type" value="Genomic_DNA"/>
</dbReference>
<dbReference type="GeneID" id="68119056"/>
<evidence type="ECO:0000313" key="2">
    <source>
        <dbReference type="EMBL" id="KAF0981980.1"/>
    </source>
</evidence>
<feature type="region of interest" description="Disordered" evidence="1">
    <location>
        <begin position="396"/>
        <end position="496"/>
    </location>
</feature>
<dbReference type="VEuPathDB" id="AmoebaDB:NF0049910"/>
<accession>A0A6A5C857</accession>
<dbReference type="VEuPathDB" id="AmoebaDB:FDP41_011841"/>
<comment type="caution">
    <text evidence="2">The sequence shown here is derived from an EMBL/GenBank/DDBJ whole genome shotgun (WGS) entry which is preliminary data.</text>
</comment>